<dbReference type="PANTHER" id="PTHR33787">
    <property type="match status" value="1"/>
</dbReference>
<dbReference type="InterPro" id="IPR007572">
    <property type="entry name" value="Uncharacterised_Ycf20"/>
</dbReference>
<proteinExistence type="inferred from homology"/>
<keyword evidence="2" id="KW-0812">Transmembrane</keyword>
<evidence type="ECO:0000313" key="3">
    <source>
        <dbReference type="EMBL" id="MCW6038641.1"/>
    </source>
</evidence>
<feature type="transmembrane region" description="Helical" evidence="2">
    <location>
        <begin position="28"/>
        <end position="45"/>
    </location>
</feature>
<reference evidence="3 4" key="1">
    <citation type="submission" date="2021-08" db="EMBL/GenBank/DDBJ databases">
        <title>Draft genome sequence of Spirulina subsalsa with high tolerance to salinity and hype-accumulation of phycocyanin.</title>
        <authorList>
            <person name="Pei H."/>
            <person name="Jiang L."/>
        </authorList>
    </citation>
    <scope>NUCLEOTIDE SEQUENCE [LARGE SCALE GENOMIC DNA]</scope>
    <source>
        <strain evidence="3 4">FACHB-351</strain>
    </source>
</reference>
<dbReference type="RefSeq" id="WP_265266559.1">
    <property type="nucleotide sequence ID" value="NZ_JAIHOM010000156.1"/>
</dbReference>
<sequence length="116" mass="13036">MQNTRFNTILEDVGDRTVQLINNPWRRISIVFIGLLLGFFLGSAIPSTTGQMSIWDVPAAAVVMLIIEGLSRFIYSRSRLVRSGITARRTFFLDAVNSIKMGMTYGLFLEAFKLNS</sequence>
<name>A0ABT3LAU7_9CYAN</name>
<gene>
    <name evidence="3" type="ORF">K4A83_20535</name>
</gene>
<dbReference type="Proteomes" id="UP001526426">
    <property type="component" value="Unassembled WGS sequence"/>
</dbReference>
<keyword evidence="2" id="KW-0472">Membrane</keyword>
<evidence type="ECO:0000256" key="1">
    <source>
        <dbReference type="ARBA" id="ARBA00009846"/>
    </source>
</evidence>
<evidence type="ECO:0000256" key="2">
    <source>
        <dbReference type="SAM" id="Phobius"/>
    </source>
</evidence>
<evidence type="ECO:0000313" key="4">
    <source>
        <dbReference type="Proteomes" id="UP001526426"/>
    </source>
</evidence>
<keyword evidence="2" id="KW-1133">Transmembrane helix</keyword>
<organism evidence="3 4">
    <name type="scientific">Spirulina subsalsa FACHB-351</name>
    <dbReference type="NCBI Taxonomy" id="234711"/>
    <lineage>
        <taxon>Bacteria</taxon>
        <taxon>Bacillati</taxon>
        <taxon>Cyanobacteriota</taxon>
        <taxon>Cyanophyceae</taxon>
        <taxon>Spirulinales</taxon>
        <taxon>Spirulinaceae</taxon>
        <taxon>Spirulina</taxon>
    </lineage>
</organism>
<dbReference type="Pfam" id="PF04483">
    <property type="entry name" value="DUF565"/>
    <property type="match status" value="1"/>
</dbReference>
<comment type="similarity">
    <text evidence="1">Belongs to the ycf20 family.</text>
</comment>
<dbReference type="EMBL" id="JAIHOM010000156">
    <property type="protein sequence ID" value="MCW6038641.1"/>
    <property type="molecule type" value="Genomic_DNA"/>
</dbReference>
<keyword evidence="4" id="KW-1185">Reference proteome</keyword>
<comment type="caution">
    <text evidence="3">The sequence shown here is derived from an EMBL/GenBank/DDBJ whole genome shotgun (WGS) entry which is preliminary data.</text>
</comment>
<dbReference type="PANTHER" id="PTHR33787:SF5">
    <property type="entry name" value="YCF20-LIKE PROTEIN"/>
    <property type="match status" value="1"/>
</dbReference>
<accession>A0ABT3LAU7</accession>
<protein>
    <submittedName>
        <fullName evidence="3">DUF565 domain-containing protein</fullName>
    </submittedName>
</protein>
<feature type="transmembrane region" description="Helical" evidence="2">
    <location>
        <begin position="57"/>
        <end position="75"/>
    </location>
</feature>